<dbReference type="InterPro" id="IPR002543">
    <property type="entry name" value="FtsK_dom"/>
</dbReference>
<protein>
    <recommendedName>
        <fullName evidence="3">FtsK domain-containing protein</fullName>
    </recommendedName>
</protein>
<keyword evidence="1" id="KW-0067">ATP-binding</keyword>
<gene>
    <name evidence="4" type="ORF">SSQG_03027</name>
</gene>
<comment type="caution">
    <text evidence="1">Lacks conserved residue(s) required for the propagation of feature annotation.</text>
</comment>
<dbReference type="eggNOG" id="COG1674">
    <property type="taxonomic scope" value="Bacteria"/>
</dbReference>
<keyword evidence="5" id="KW-1185">Reference proteome</keyword>
<dbReference type="HOGENOM" id="CLU_056944_0_0_11"/>
<evidence type="ECO:0000313" key="5">
    <source>
        <dbReference type="Proteomes" id="UP000004184"/>
    </source>
</evidence>
<name>D9XDV2_STRVT</name>
<dbReference type="AlphaFoldDB" id="D9XDV2"/>
<feature type="domain" description="FtsK" evidence="3">
    <location>
        <begin position="1"/>
        <end position="234"/>
    </location>
</feature>
<evidence type="ECO:0000259" key="3">
    <source>
        <dbReference type="PROSITE" id="PS50901"/>
    </source>
</evidence>
<dbReference type="Gene3D" id="3.40.50.300">
    <property type="entry name" value="P-loop containing nucleotide triphosphate hydrolases"/>
    <property type="match status" value="1"/>
</dbReference>
<feature type="compositionally biased region" description="Low complexity" evidence="2">
    <location>
        <begin position="98"/>
        <end position="132"/>
    </location>
</feature>
<evidence type="ECO:0000256" key="2">
    <source>
        <dbReference type="SAM" id="MobiDB-lite"/>
    </source>
</evidence>
<accession>D9XDV2</accession>
<keyword evidence="1" id="KW-0547">Nucleotide-binding</keyword>
<reference evidence="5" key="1">
    <citation type="submission" date="2009-02" db="EMBL/GenBank/DDBJ databases">
        <title>Annotation of Streptomyces viridochromogenes strain DSM 40736.</title>
        <authorList>
            <consortium name="The Broad Institute Genome Sequencing Platform"/>
            <consortium name="Broad Institute Microbial Sequencing Center"/>
            <person name="Fischbach M."/>
            <person name="Godfrey P."/>
            <person name="Ward D."/>
            <person name="Young S."/>
            <person name="Zeng Q."/>
            <person name="Koehrsen M."/>
            <person name="Alvarado L."/>
            <person name="Berlin A.M."/>
            <person name="Bochicchio J."/>
            <person name="Borenstein D."/>
            <person name="Chapman S.B."/>
            <person name="Chen Z."/>
            <person name="Engels R."/>
            <person name="Freedman E."/>
            <person name="Gellesch M."/>
            <person name="Goldberg J."/>
            <person name="Griggs A."/>
            <person name="Gujja S."/>
            <person name="Heilman E.R."/>
            <person name="Heiman D.I."/>
            <person name="Hepburn T.A."/>
            <person name="Howarth C."/>
            <person name="Jen D."/>
            <person name="Larson L."/>
            <person name="Lewis B."/>
            <person name="Mehta T."/>
            <person name="Park D."/>
            <person name="Pearson M."/>
            <person name="Richards J."/>
            <person name="Roberts A."/>
            <person name="Saif S."/>
            <person name="Shea T.D."/>
            <person name="Shenoy N."/>
            <person name="Sisk P."/>
            <person name="Stolte C."/>
            <person name="Sykes S.N."/>
            <person name="Thomson T."/>
            <person name="Walk T."/>
            <person name="White J."/>
            <person name="Yandava C."/>
            <person name="Straight P."/>
            <person name="Clardy J."/>
            <person name="Hung D."/>
            <person name="Kolter R."/>
            <person name="Mekalanos J."/>
            <person name="Walker S."/>
            <person name="Walsh C.T."/>
            <person name="Wieland-Brown L.C."/>
            <person name="Haas B."/>
            <person name="Nusbaum C."/>
            <person name="Birren B."/>
        </authorList>
    </citation>
    <scope>NUCLEOTIDE SEQUENCE [LARGE SCALE GENOMIC DNA]</scope>
    <source>
        <strain evidence="5">DSM 40736 / JCM 4977 / BCRC 1201 / Tue 494</strain>
    </source>
</reference>
<sequence>MAVVASLAAAERPDRLGVVLVDGRGGPGAGGGPGDGLRVCTDVPHVTTYLTAHDPVRMREFAQSLSAELKRRAELLGRSDFAEWHAGRELSGRMVTQRTATARGGGAQAESAPGTAPGAAAGAGDLDSAPSSTMRLRPGAARRRTDAAPPLPRLVVVVDDLDGLVAPALGSTGRPAAGSVMRALEAVAREGDRLGVHLVAATGPCARTAETEPARRATLRVSLDAPVAGPDEPAPGRGRLDRADGRSTPFQGGRVTGRIPRTATLRPTVVPLEWHRMGDPPARRPVRELGNGPTDLALLASALERAAREVAAAKVPSLL</sequence>
<dbReference type="EMBL" id="GG657757">
    <property type="protein sequence ID" value="EFL32509.1"/>
    <property type="molecule type" value="Genomic_DNA"/>
</dbReference>
<dbReference type="GO" id="GO:0003677">
    <property type="term" value="F:DNA binding"/>
    <property type="evidence" value="ECO:0007669"/>
    <property type="project" value="InterPro"/>
</dbReference>
<proteinExistence type="predicted"/>
<feature type="region of interest" description="Disordered" evidence="2">
    <location>
        <begin position="98"/>
        <end position="147"/>
    </location>
</feature>
<dbReference type="Pfam" id="PF01580">
    <property type="entry name" value="FtsK_SpoIIIE"/>
    <property type="match status" value="1"/>
</dbReference>
<dbReference type="InterPro" id="IPR027417">
    <property type="entry name" value="P-loop_NTPase"/>
</dbReference>
<evidence type="ECO:0000256" key="1">
    <source>
        <dbReference type="PROSITE-ProRule" id="PRU00289"/>
    </source>
</evidence>
<evidence type="ECO:0000313" key="4">
    <source>
        <dbReference type="EMBL" id="EFL32509.1"/>
    </source>
</evidence>
<dbReference type="STRING" id="591159.SSQG_03027"/>
<feature type="region of interest" description="Disordered" evidence="2">
    <location>
        <begin position="225"/>
        <end position="257"/>
    </location>
</feature>
<dbReference type="GO" id="GO:0005524">
    <property type="term" value="F:ATP binding"/>
    <property type="evidence" value="ECO:0007669"/>
    <property type="project" value="UniProtKB-UniRule"/>
</dbReference>
<dbReference type="Proteomes" id="UP000004184">
    <property type="component" value="Unassembled WGS sequence"/>
</dbReference>
<dbReference type="PROSITE" id="PS50901">
    <property type="entry name" value="FTSK"/>
    <property type="match status" value="1"/>
</dbReference>
<organism evidence="4 5">
    <name type="scientific">Streptomyces viridochromogenes (strain DSM 40736 / JCM 4977 / BCRC 1201 / Tue 494)</name>
    <dbReference type="NCBI Taxonomy" id="591159"/>
    <lineage>
        <taxon>Bacteria</taxon>
        <taxon>Bacillati</taxon>
        <taxon>Actinomycetota</taxon>
        <taxon>Actinomycetes</taxon>
        <taxon>Kitasatosporales</taxon>
        <taxon>Streptomycetaceae</taxon>
        <taxon>Streptomyces</taxon>
    </lineage>
</organism>